<dbReference type="Pfam" id="PF00535">
    <property type="entry name" value="Glycos_transf_2"/>
    <property type="match status" value="1"/>
</dbReference>
<name>A0A0G1Q4E7_9BACT</name>
<dbReference type="AlphaFoldDB" id="A0A0G1Q4E7"/>
<comment type="caution">
    <text evidence="2">The sequence shown here is derived from an EMBL/GenBank/DDBJ whole genome shotgun (WGS) entry which is preliminary data.</text>
</comment>
<dbReference type="PATRIC" id="fig|1618366.3.peg.172"/>
<dbReference type="Proteomes" id="UP000034264">
    <property type="component" value="Unassembled WGS sequence"/>
</dbReference>
<dbReference type="EMBL" id="LCKS01000001">
    <property type="protein sequence ID" value="KKU03540.1"/>
    <property type="molecule type" value="Genomic_DNA"/>
</dbReference>
<dbReference type="PANTHER" id="PTHR43630">
    <property type="entry name" value="POLY-BETA-1,6-N-ACETYL-D-GLUCOSAMINE SYNTHASE"/>
    <property type="match status" value="1"/>
</dbReference>
<evidence type="ECO:0000313" key="2">
    <source>
        <dbReference type="EMBL" id="KKU03540.1"/>
    </source>
</evidence>
<dbReference type="InterPro" id="IPR001173">
    <property type="entry name" value="Glyco_trans_2-like"/>
</dbReference>
<dbReference type="GO" id="GO:0016740">
    <property type="term" value="F:transferase activity"/>
    <property type="evidence" value="ECO:0007669"/>
    <property type="project" value="UniProtKB-KW"/>
</dbReference>
<dbReference type="SUPFAM" id="SSF53448">
    <property type="entry name" value="Nucleotide-diphospho-sugar transferases"/>
    <property type="match status" value="1"/>
</dbReference>
<evidence type="ECO:0000313" key="3">
    <source>
        <dbReference type="Proteomes" id="UP000034264"/>
    </source>
</evidence>
<protein>
    <submittedName>
        <fullName evidence="2">Glycosyl transferase family 2</fullName>
    </submittedName>
</protein>
<proteinExistence type="predicted"/>
<keyword evidence="2" id="KW-0808">Transferase</keyword>
<reference evidence="2 3" key="1">
    <citation type="journal article" date="2015" name="Nature">
        <title>rRNA introns, odd ribosomes, and small enigmatic genomes across a large radiation of phyla.</title>
        <authorList>
            <person name="Brown C.T."/>
            <person name="Hug L.A."/>
            <person name="Thomas B.C."/>
            <person name="Sharon I."/>
            <person name="Castelle C.J."/>
            <person name="Singh A."/>
            <person name="Wilkins M.J."/>
            <person name="Williams K.H."/>
            <person name="Banfield J.F."/>
        </authorList>
    </citation>
    <scope>NUCLEOTIDE SEQUENCE [LARGE SCALE GENOMIC DNA]</scope>
</reference>
<accession>A0A0G1Q4E7</accession>
<dbReference type="Gene3D" id="3.90.550.10">
    <property type="entry name" value="Spore Coat Polysaccharide Biosynthesis Protein SpsA, Chain A"/>
    <property type="match status" value="1"/>
</dbReference>
<dbReference type="PANTHER" id="PTHR43630:SF2">
    <property type="entry name" value="GLYCOSYLTRANSFERASE"/>
    <property type="match status" value="1"/>
</dbReference>
<dbReference type="InterPro" id="IPR029044">
    <property type="entry name" value="Nucleotide-diphossugar_trans"/>
</dbReference>
<organism evidence="2 3">
    <name type="scientific">Candidatus Amesbacteria bacterium GW2011_GWC2_45_19</name>
    <dbReference type="NCBI Taxonomy" id="1618366"/>
    <lineage>
        <taxon>Bacteria</taxon>
        <taxon>Candidatus Amesiibacteriota</taxon>
    </lineage>
</organism>
<sequence>MPKITAHCLVKNEENWIWYALNSVLDWVDEILVWDTGSTDNTVNIIKSIDNPKIKFKQAGPVDLNSFTQIRQAMLQQTTGNWLMILDGDEIWSQQAINKTAKLIKSNKIQNLEYLIHPYYGLLGDVYHYQEPKGGKYHIDKYSGHITIRFFNLSLLPGLHFDKPHGQQGIFDQSQTLIQDRIPHKYKFMNDCAYLHATHLHRSPNDLNVMKRNFKFKYEVGRKFSEDFAYPASFYLPHGMNVPTVWKPAGLSYWLMADWQTPLKWLRRKFFDPPSGY</sequence>
<gene>
    <name evidence="2" type="ORF">UX05_C0001G0169</name>
</gene>
<feature type="domain" description="Glycosyltransferase 2-like" evidence="1">
    <location>
        <begin position="10"/>
        <end position="108"/>
    </location>
</feature>
<evidence type="ECO:0000259" key="1">
    <source>
        <dbReference type="Pfam" id="PF00535"/>
    </source>
</evidence>